<reference evidence="2 3" key="1">
    <citation type="submission" date="2020-08" db="EMBL/GenBank/DDBJ databases">
        <title>Genomic Encyclopedia of Type Strains, Phase IV (KMG-IV): sequencing the most valuable type-strain genomes for metagenomic binning, comparative biology and taxonomic classification.</title>
        <authorList>
            <person name="Goeker M."/>
        </authorList>
    </citation>
    <scope>NUCLEOTIDE SEQUENCE [LARGE SCALE GENOMIC DNA]</scope>
    <source>
        <strain evidence="2 3">DSM 17454</strain>
    </source>
</reference>
<sequence length="325" mass="34100">MKSSTIVSLLVSAFLAVAAVFGVQAYLKSQAQSLAANRPPPGPKGMIVVAAQPMRFGQLVEPAALKEIEWPAGSVPQGAFKSIAEVIGDSTQSRYVMTGIEASEPILASKITGPGQRATLSATLSTGMKAVSIRVNDVLGVAGFVLPGDRVDIMLTRQLDAEGDAKRNGTTDVLLQGVKVLAVDQSADDRADRPEIVKTVTLEVSTVEAQKLTLAATVGTLSLTLRNVASAEVENVTSVDLSDLSSGGPAEALMQKKEQARLDSIEKLVRTVDEKVDARVEQLKGELNKPALAATVAPVPRAPSTVGVGVYRGAERTEYQVMAVK</sequence>
<organism evidence="2 3">
    <name type="scientific">Aminobacter carboxidus</name>
    <dbReference type="NCBI Taxonomy" id="376165"/>
    <lineage>
        <taxon>Bacteria</taxon>
        <taxon>Pseudomonadati</taxon>
        <taxon>Pseudomonadota</taxon>
        <taxon>Alphaproteobacteria</taxon>
        <taxon>Hyphomicrobiales</taxon>
        <taxon>Phyllobacteriaceae</taxon>
        <taxon>Aminobacter</taxon>
    </lineage>
</organism>
<dbReference type="RefSeq" id="WP_067955112.1">
    <property type="nucleotide sequence ID" value="NZ_JACHGI010000029.1"/>
</dbReference>
<proteinExistence type="predicted"/>
<dbReference type="InterPro" id="IPR031571">
    <property type="entry name" value="RcpC_dom"/>
</dbReference>
<dbReference type="AlphaFoldDB" id="A0A8E1WLS8"/>
<feature type="domain" description="SAF" evidence="1">
    <location>
        <begin position="45"/>
        <end position="112"/>
    </location>
</feature>
<gene>
    <name evidence="2" type="ORF">HNQ96_006297</name>
</gene>
<comment type="caution">
    <text evidence="2">The sequence shown here is derived from an EMBL/GenBank/DDBJ whole genome shotgun (WGS) entry which is preliminary data.</text>
</comment>
<dbReference type="SMART" id="SM00858">
    <property type="entry name" value="SAF"/>
    <property type="match status" value="1"/>
</dbReference>
<evidence type="ECO:0000259" key="1">
    <source>
        <dbReference type="SMART" id="SM00858"/>
    </source>
</evidence>
<dbReference type="NCBIfam" id="TIGR03177">
    <property type="entry name" value="pilus_cpaB"/>
    <property type="match status" value="1"/>
</dbReference>
<dbReference type="EMBL" id="JACHGI010000029">
    <property type="protein sequence ID" value="MBB6470399.1"/>
    <property type="molecule type" value="Genomic_DNA"/>
</dbReference>
<evidence type="ECO:0000313" key="2">
    <source>
        <dbReference type="EMBL" id="MBB6470399.1"/>
    </source>
</evidence>
<accession>A0A8E1WLS8</accession>
<dbReference type="InterPro" id="IPR017592">
    <property type="entry name" value="Pilus_assmbl_Flp-typ_CpaB"/>
</dbReference>
<dbReference type="Pfam" id="PF16976">
    <property type="entry name" value="RcpC"/>
    <property type="match status" value="1"/>
</dbReference>
<evidence type="ECO:0000313" key="3">
    <source>
        <dbReference type="Proteomes" id="UP000532373"/>
    </source>
</evidence>
<dbReference type="CDD" id="cd11614">
    <property type="entry name" value="SAF_CpaB_FlgA_like"/>
    <property type="match status" value="1"/>
</dbReference>
<protein>
    <submittedName>
        <fullName evidence="2">Pilus assembly protein CpaB</fullName>
    </submittedName>
</protein>
<dbReference type="Proteomes" id="UP000532373">
    <property type="component" value="Unassembled WGS sequence"/>
</dbReference>
<name>A0A8E1WLS8_9HYPH</name>
<dbReference type="InterPro" id="IPR013974">
    <property type="entry name" value="SAF"/>
</dbReference>